<evidence type="ECO:0000313" key="2">
    <source>
        <dbReference type="Proteomes" id="UP000285084"/>
    </source>
</evidence>
<dbReference type="Proteomes" id="UP000285084">
    <property type="component" value="Unassembled WGS sequence"/>
</dbReference>
<accession>A0A420N7G6</accession>
<dbReference type="AlphaFoldDB" id="A0A420N7G6"/>
<dbReference type="VEuPathDB" id="FungiDB:FOMG_04310"/>
<protein>
    <submittedName>
        <fullName evidence="1">Uncharacterized protein</fullName>
    </submittedName>
</protein>
<dbReference type="VEuPathDB" id="FungiDB:FOC4_g10012411"/>
<reference evidence="1 2" key="1">
    <citation type="journal article" date="2018" name="Sci. Rep.">
        <title>Characterisation of pathogen-specific regions and novel effector candidates in Fusarium oxysporum f. sp. cepae.</title>
        <authorList>
            <person name="Armitage A.D."/>
            <person name="Taylor A."/>
            <person name="Sobczyk M.K."/>
            <person name="Baxter L."/>
            <person name="Greenfield B.P."/>
            <person name="Bates H.J."/>
            <person name="Wilson F."/>
            <person name="Jackson A.C."/>
            <person name="Ott S."/>
            <person name="Harrison R.J."/>
            <person name="Clarkson J.P."/>
        </authorList>
    </citation>
    <scope>NUCLEOTIDE SEQUENCE [LARGE SCALE GENOMIC DNA]</scope>
    <source>
        <strain evidence="1 2">Fo_A13</strain>
    </source>
</reference>
<name>A0A420N7G6_FUSOX</name>
<sequence>MKDMWEFQDHLAAAMKARELVSSDKPEVYPSDEFAAEAIGVPVEFLTTLYKSGSNFTATRPQSIGWKPEWDKERSLKNVDVEIEDVIELGKAKSSLIDSLFAAVGRPR</sequence>
<gene>
    <name evidence="1" type="ORF">BFJ69_g7126</name>
</gene>
<dbReference type="VEuPathDB" id="FungiDB:FOZG_04217"/>
<dbReference type="EMBL" id="MRCX01000054">
    <property type="protein sequence ID" value="RKK76240.1"/>
    <property type="molecule type" value="Genomic_DNA"/>
</dbReference>
<organism evidence="1 2">
    <name type="scientific">Fusarium oxysporum</name>
    <name type="common">Fusarium vascular wilt</name>
    <dbReference type="NCBI Taxonomy" id="5507"/>
    <lineage>
        <taxon>Eukaryota</taxon>
        <taxon>Fungi</taxon>
        <taxon>Dikarya</taxon>
        <taxon>Ascomycota</taxon>
        <taxon>Pezizomycotina</taxon>
        <taxon>Sordariomycetes</taxon>
        <taxon>Hypocreomycetidae</taxon>
        <taxon>Hypocreales</taxon>
        <taxon>Nectriaceae</taxon>
        <taxon>Fusarium</taxon>
        <taxon>Fusarium oxysporum species complex</taxon>
    </lineage>
</organism>
<proteinExistence type="predicted"/>
<dbReference type="VEuPathDB" id="FungiDB:FOXG_07534"/>
<evidence type="ECO:0000313" key="1">
    <source>
        <dbReference type="EMBL" id="RKK76240.1"/>
    </source>
</evidence>
<comment type="caution">
    <text evidence="1">The sequence shown here is derived from an EMBL/GenBank/DDBJ whole genome shotgun (WGS) entry which is preliminary data.</text>
</comment>